<name>W2SVJ9_NECAM</name>
<reference evidence="2" key="1">
    <citation type="journal article" date="2014" name="Nat. Genet.">
        <title>Genome of the human hookworm Necator americanus.</title>
        <authorList>
            <person name="Tang Y.T."/>
            <person name="Gao X."/>
            <person name="Rosa B.A."/>
            <person name="Abubucker S."/>
            <person name="Hallsworth-Pepin K."/>
            <person name="Martin J."/>
            <person name="Tyagi R."/>
            <person name="Heizer E."/>
            <person name="Zhang X."/>
            <person name="Bhonagiri-Palsikar V."/>
            <person name="Minx P."/>
            <person name="Warren W.C."/>
            <person name="Wang Q."/>
            <person name="Zhan B."/>
            <person name="Hotez P.J."/>
            <person name="Sternberg P.W."/>
            <person name="Dougall A."/>
            <person name="Gaze S.T."/>
            <person name="Mulvenna J."/>
            <person name="Sotillo J."/>
            <person name="Ranganathan S."/>
            <person name="Rabelo E.M."/>
            <person name="Wilson R.K."/>
            <person name="Felgner P.L."/>
            <person name="Bethony J."/>
            <person name="Hawdon J.M."/>
            <person name="Gasser R.B."/>
            <person name="Loukas A."/>
            <person name="Mitreva M."/>
        </authorList>
    </citation>
    <scope>NUCLEOTIDE SEQUENCE [LARGE SCALE GENOMIC DNA]</scope>
</reference>
<organism evidence="1 2">
    <name type="scientific">Necator americanus</name>
    <name type="common">Human hookworm</name>
    <dbReference type="NCBI Taxonomy" id="51031"/>
    <lineage>
        <taxon>Eukaryota</taxon>
        <taxon>Metazoa</taxon>
        <taxon>Ecdysozoa</taxon>
        <taxon>Nematoda</taxon>
        <taxon>Chromadorea</taxon>
        <taxon>Rhabditida</taxon>
        <taxon>Rhabditina</taxon>
        <taxon>Rhabditomorpha</taxon>
        <taxon>Strongyloidea</taxon>
        <taxon>Ancylostomatidae</taxon>
        <taxon>Bunostominae</taxon>
        <taxon>Necator</taxon>
    </lineage>
</organism>
<evidence type="ECO:0000313" key="2">
    <source>
        <dbReference type="Proteomes" id="UP000053676"/>
    </source>
</evidence>
<sequence>VIQRSSFSQLDQLSDVRRQTGRHTSLVNLLPLQPESAVIEKRSAPPFPEERVGHKLIVKVIKLTLDPFFEPVFGSIAIYDAKARRKVTENFYFDVNPDDLRRLVERRRSFDEPPQRCNQAAFSLSCPLSDLFLVIKLEKVLQACEIVDASEPYTICAAKDEKTREKLSAAAADYCERLSAFRMPLGFMVVDLQKVLTGANSLERSDMTMSTVTTTSSATITGAPFCS</sequence>
<dbReference type="PANTHER" id="PTHR23317:SF76">
    <property type="entry name" value="LD20667P"/>
    <property type="match status" value="1"/>
</dbReference>
<dbReference type="KEGG" id="nai:NECAME_13470"/>
<dbReference type="GO" id="GO:0005085">
    <property type="term" value="F:guanyl-nucleotide exchange factor activity"/>
    <property type="evidence" value="ECO:0007669"/>
    <property type="project" value="InterPro"/>
</dbReference>
<dbReference type="Proteomes" id="UP000053676">
    <property type="component" value="Unassembled WGS sequence"/>
</dbReference>
<dbReference type="OrthoDB" id="47328at2759"/>
<dbReference type="InterPro" id="IPR026791">
    <property type="entry name" value="DOCK"/>
</dbReference>
<dbReference type="PANTHER" id="PTHR23317">
    <property type="entry name" value="DEDICATOR OF CYTOKINESIS DOCK"/>
    <property type="match status" value="1"/>
</dbReference>
<evidence type="ECO:0000313" key="1">
    <source>
        <dbReference type="EMBL" id="ETN73558.1"/>
    </source>
</evidence>
<proteinExistence type="predicted"/>
<dbReference type="GO" id="GO:0007264">
    <property type="term" value="P:small GTPase-mediated signal transduction"/>
    <property type="evidence" value="ECO:0007669"/>
    <property type="project" value="InterPro"/>
</dbReference>
<dbReference type="OMA" id="ASEPYTI"/>
<gene>
    <name evidence="1" type="ORF">NECAME_13470</name>
</gene>
<dbReference type="STRING" id="51031.W2SVJ9"/>
<protein>
    <submittedName>
        <fullName evidence="1">Uncharacterized protein</fullName>
    </submittedName>
</protein>
<feature type="non-terminal residue" evidence="1">
    <location>
        <position position="1"/>
    </location>
</feature>
<dbReference type="AlphaFoldDB" id="W2SVJ9"/>
<accession>W2SVJ9</accession>
<keyword evidence="2" id="KW-1185">Reference proteome</keyword>
<dbReference type="EMBL" id="KI660424">
    <property type="protein sequence ID" value="ETN73558.1"/>
    <property type="molecule type" value="Genomic_DNA"/>
</dbReference>